<proteinExistence type="predicted"/>
<dbReference type="eggNOG" id="COG1597">
    <property type="taxonomic scope" value="Bacteria"/>
</dbReference>
<gene>
    <name evidence="1" type="ordered locus">Caul_1684</name>
</gene>
<name>B0T2J2_CAUSK</name>
<sequence length="308" mass="34291">MIATVASLVGEELLAPAPPQAVAFAAKLATLFDAPQAVLFYGSILRTGDLDGVLDFYVLTEHVRPGLRGWVTRLLWPDVSYHELEADGQVLRAKVATMTLAQFRKATRGEGIDTTIWARFVQPAGLVWRTSPAVGEQVVEAVADAARTAARFAAALGPAEGPPEAYWSALFQETYAAEFRVEKGGRERSILSFDVARYHRLLVACWREEGLLDIETDGSVEPAIASQDRKRIQAAWRLRRRMGRPLNYARLVKAAFTFEGAARYAAWKIERHTGMTVALTPWRERHPVLAAPGVLWRLWRQRQAQGKT</sequence>
<evidence type="ECO:0000313" key="1">
    <source>
        <dbReference type="EMBL" id="ABZ70813.1"/>
    </source>
</evidence>
<accession>B0T2J2</accession>
<dbReference type="STRING" id="366602.Caul_1684"/>
<dbReference type="KEGG" id="cak:Caul_1684"/>
<reference evidence="1" key="1">
    <citation type="submission" date="2008-01" db="EMBL/GenBank/DDBJ databases">
        <title>Complete sequence of chromosome of Caulobacter sp. K31.</title>
        <authorList>
            <consortium name="US DOE Joint Genome Institute"/>
            <person name="Copeland A."/>
            <person name="Lucas S."/>
            <person name="Lapidus A."/>
            <person name="Barry K."/>
            <person name="Glavina del Rio T."/>
            <person name="Dalin E."/>
            <person name="Tice H."/>
            <person name="Pitluck S."/>
            <person name="Bruce D."/>
            <person name="Goodwin L."/>
            <person name="Thompson L.S."/>
            <person name="Brettin T."/>
            <person name="Detter J.C."/>
            <person name="Han C."/>
            <person name="Schmutz J."/>
            <person name="Larimer F."/>
            <person name="Land M."/>
            <person name="Hauser L."/>
            <person name="Kyrpides N."/>
            <person name="Kim E."/>
            <person name="Stephens C."/>
            <person name="Richardson P."/>
        </authorList>
    </citation>
    <scope>NUCLEOTIDE SEQUENCE [LARGE SCALE GENOMIC DNA]</scope>
    <source>
        <strain evidence="1">K31</strain>
    </source>
</reference>
<organism evidence="1">
    <name type="scientific">Caulobacter sp. (strain K31)</name>
    <dbReference type="NCBI Taxonomy" id="366602"/>
    <lineage>
        <taxon>Bacteria</taxon>
        <taxon>Pseudomonadati</taxon>
        <taxon>Pseudomonadota</taxon>
        <taxon>Alphaproteobacteria</taxon>
        <taxon>Caulobacterales</taxon>
        <taxon>Caulobacteraceae</taxon>
        <taxon>Caulobacter</taxon>
    </lineage>
</organism>
<dbReference type="AlphaFoldDB" id="B0T2J2"/>
<dbReference type="OrthoDB" id="7340718at2"/>
<protein>
    <submittedName>
        <fullName evidence="1">Uncharacterized protein</fullName>
    </submittedName>
</protein>
<dbReference type="HOGENOM" id="CLU_884988_0_0_5"/>
<dbReference type="EMBL" id="CP000927">
    <property type="protein sequence ID" value="ABZ70813.1"/>
    <property type="molecule type" value="Genomic_DNA"/>
</dbReference>